<proteinExistence type="predicted"/>
<evidence type="ECO:0000313" key="2">
    <source>
        <dbReference type="Proteomes" id="UP000813444"/>
    </source>
</evidence>
<keyword evidence="2" id="KW-1185">Reference proteome</keyword>
<name>A0A8K0SQ74_9HYPO</name>
<protein>
    <submittedName>
        <fullName evidence="1">Uncharacterized protein</fullName>
    </submittedName>
</protein>
<accession>A0A8K0SQ74</accession>
<comment type="caution">
    <text evidence="1">The sequence shown here is derived from an EMBL/GenBank/DDBJ whole genome shotgun (WGS) entry which is preliminary data.</text>
</comment>
<dbReference type="EMBL" id="JAGPNK010000008">
    <property type="protein sequence ID" value="KAH7316940.1"/>
    <property type="molecule type" value="Genomic_DNA"/>
</dbReference>
<dbReference type="AlphaFoldDB" id="A0A8K0SQ74"/>
<dbReference type="OrthoDB" id="4491390at2759"/>
<organism evidence="1 2">
    <name type="scientific">Stachybotrys elegans</name>
    <dbReference type="NCBI Taxonomy" id="80388"/>
    <lineage>
        <taxon>Eukaryota</taxon>
        <taxon>Fungi</taxon>
        <taxon>Dikarya</taxon>
        <taxon>Ascomycota</taxon>
        <taxon>Pezizomycotina</taxon>
        <taxon>Sordariomycetes</taxon>
        <taxon>Hypocreomycetidae</taxon>
        <taxon>Hypocreales</taxon>
        <taxon>Stachybotryaceae</taxon>
        <taxon>Stachybotrys</taxon>
    </lineage>
</organism>
<dbReference type="Proteomes" id="UP000813444">
    <property type="component" value="Unassembled WGS sequence"/>
</dbReference>
<gene>
    <name evidence="1" type="ORF">B0I35DRAFT_451738</name>
</gene>
<sequence length="316" mass="35851">MLWVRYLRALLGENQWQSSLTMDTEVQLSYQASFEMMYESLVREFAPKEQGIFGSDRVQDTGLRHYSNIAICVRALLPLSFTGIPTLDQSLLGLLSLYYGSLHGDAGLKELAYSSYVFALGQYSLISCAHLHIGLDADVRISERHNHPGYRKPSTPTRRSKSLAVLRTTSHEKGWLSVLQGTTSEPLYWSRNSPATRSNKAYDSECIPRYSNYFHQLTFLCGPVTGLLVQHWSYALQLNMTSIELQRNLLSYVHGVPEKLESRETLSRGLEREKTMADSTAQLILEAEPFLSSCYEGLICLQTPLRIVSRYFDSLN</sequence>
<reference evidence="1" key="1">
    <citation type="journal article" date="2021" name="Nat. Commun.">
        <title>Genetic determinants of endophytism in the Arabidopsis root mycobiome.</title>
        <authorList>
            <person name="Mesny F."/>
            <person name="Miyauchi S."/>
            <person name="Thiergart T."/>
            <person name="Pickel B."/>
            <person name="Atanasova L."/>
            <person name="Karlsson M."/>
            <person name="Huettel B."/>
            <person name="Barry K.W."/>
            <person name="Haridas S."/>
            <person name="Chen C."/>
            <person name="Bauer D."/>
            <person name="Andreopoulos W."/>
            <person name="Pangilinan J."/>
            <person name="LaButti K."/>
            <person name="Riley R."/>
            <person name="Lipzen A."/>
            <person name="Clum A."/>
            <person name="Drula E."/>
            <person name="Henrissat B."/>
            <person name="Kohler A."/>
            <person name="Grigoriev I.V."/>
            <person name="Martin F.M."/>
            <person name="Hacquard S."/>
        </authorList>
    </citation>
    <scope>NUCLEOTIDE SEQUENCE</scope>
    <source>
        <strain evidence="1">MPI-CAGE-CH-0235</strain>
    </source>
</reference>
<evidence type="ECO:0000313" key="1">
    <source>
        <dbReference type="EMBL" id="KAH7316940.1"/>
    </source>
</evidence>